<proteinExistence type="predicted"/>
<sequence>MENPHKETTLPAGLRRVKMPTDLPWSGLIAWMHRKIAEHTANSARWYHLNMAANPDPSKAKAKARPTPTTEEKRAKTAEYMRAYRKRIKDQRTKLYKELDSGALMYRTALTKWQNRVHWLKRNRRRLLRAGKWRGFPIRPDKATFLTKKAKPAR</sequence>
<accession>A0A6J5LMF6</accession>
<organism evidence="2">
    <name type="scientific">uncultured Caudovirales phage</name>
    <dbReference type="NCBI Taxonomy" id="2100421"/>
    <lineage>
        <taxon>Viruses</taxon>
        <taxon>Duplodnaviria</taxon>
        <taxon>Heunggongvirae</taxon>
        <taxon>Uroviricota</taxon>
        <taxon>Caudoviricetes</taxon>
        <taxon>Peduoviridae</taxon>
        <taxon>Maltschvirus</taxon>
        <taxon>Maltschvirus maltsch</taxon>
    </lineage>
</organism>
<dbReference type="EMBL" id="LR796301">
    <property type="protein sequence ID" value="CAB4135421.1"/>
    <property type="molecule type" value="Genomic_DNA"/>
</dbReference>
<protein>
    <submittedName>
        <fullName evidence="2">Uncharacterized protein</fullName>
    </submittedName>
</protein>
<reference evidence="2" key="1">
    <citation type="submission" date="2020-04" db="EMBL/GenBank/DDBJ databases">
        <authorList>
            <person name="Chiriac C."/>
            <person name="Salcher M."/>
            <person name="Ghai R."/>
            <person name="Kavagutti S V."/>
        </authorList>
    </citation>
    <scope>NUCLEOTIDE SEQUENCE</scope>
</reference>
<feature type="region of interest" description="Disordered" evidence="1">
    <location>
        <begin position="52"/>
        <end position="76"/>
    </location>
</feature>
<evidence type="ECO:0000313" key="2">
    <source>
        <dbReference type="EMBL" id="CAB4135421.1"/>
    </source>
</evidence>
<gene>
    <name evidence="2" type="ORF">UFOVP291_8</name>
</gene>
<evidence type="ECO:0000256" key="1">
    <source>
        <dbReference type="SAM" id="MobiDB-lite"/>
    </source>
</evidence>
<name>A0A6J5LMF6_9CAUD</name>